<dbReference type="UniPathway" id="UPA00189">
    <property type="reaction ID" value="UER00296"/>
</dbReference>
<feature type="binding site" evidence="10">
    <location>
        <begin position="225"/>
        <end position="231"/>
    </location>
    <ligand>
        <name>ATP</name>
        <dbReference type="ChEBI" id="CHEBI:30616"/>
    </ligand>
</feature>
<dbReference type="CDD" id="cd01742">
    <property type="entry name" value="GATase1_GMP_Synthase"/>
    <property type="match status" value="1"/>
</dbReference>
<dbReference type="InterPro" id="IPR014729">
    <property type="entry name" value="Rossmann-like_a/b/a_fold"/>
</dbReference>
<keyword evidence="5 9" id="KW-0332">GMP biosynthesis</keyword>
<dbReference type="NCBIfam" id="TIGR00888">
    <property type="entry name" value="guaA_Nterm"/>
    <property type="match status" value="1"/>
</dbReference>
<dbReference type="InterPro" id="IPR022310">
    <property type="entry name" value="NAD/GMP_synthase"/>
</dbReference>
<protein>
    <recommendedName>
        <fullName evidence="9">GMP synthase [glutamine-hydrolyzing]</fullName>
        <ecNumber evidence="9">6.3.5.2</ecNumber>
    </recommendedName>
    <alternativeName>
        <fullName evidence="9">GMP synthetase</fullName>
    </alternativeName>
    <alternativeName>
        <fullName evidence="9">Glutamine amidotransferase</fullName>
    </alternativeName>
</protein>
<feature type="active site" description="Nucleophile" evidence="9">
    <location>
        <position position="84"/>
    </location>
</feature>
<dbReference type="HAMAP" id="MF_00344">
    <property type="entry name" value="GMP_synthase"/>
    <property type="match status" value="1"/>
</dbReference>
<sequence>MNPTQLIILDYGSQYTQLLSRRIRELGVYSEVVSFKITAKAIKETFSNLKGIILSGGPASVYEHDAYTVDPEIFDLNIPVLGVCYGLQLLCELFGGKVEQATNKEFGKAVLHLDDANSQLFADIKDQSLVWMSHADHITKLPPNFQQIAHSQASIAAIKHQEKPFYGIQFHAEVTHSEQGGTMLKNFLFLVCQAQPDWNMQDFIVKKVAEIKKVVGADQVILGLSGGVDSSVAAALIAKAIGKQLTCIFVDTGLLRKNEANQVMTKYQELFTMNIKLVDAKEKFFKALSGVAEPEAKRKIIGKNFVDIFNDEAKKMQKAKFLAQGTIYPDVIESSAHGHSSKTIKSHHNVGGLPKELKFELLEPLRNLFKDEVREVGRQLGLDNTIVDRHPFPGPGLGVRVIGEVTAEKVKILQEVDDIFISKLYEANLYQTVSQAFATILPVKTVGVMGDNRTYDYVVALRSVNTIDFMTATATHLPWDFLEAVVNEIINKVDGVNRVVYDITSKPPGTIEWE</sequence>
<reference evidence="12 13" key="1">
    <citation type="submission" date="2017-11" db="EMBL/GenBank/DDBJ databases">
        <title>Complete genome sequence of Spiroplasma clarkii CN-5 (DSM 19994).</title>
        <authorList>
            <person name="Tsai Y.-M."/>
            <person name="Chang A."/>
            <person name="Lo W.-S."/>
            <person name="Kuo C.-H."/>
        </authorList>
    </citation>
    <scope>NUCLEOTIDE SEQUENCE [LARGE SCALE GENOMIC DNA]</scope>
    <source>
        <strain evidence="12 13">CN-5</strain>
    </source>
</reference>
<evidence type="ECO:0000256" key="10">
    <source>
        <dbReference type="PROSITE-ProRule" id="PRU00886"/>
    </source>
</evidence>
<evidence type="ECO:0000313" key="13">
    <source>
        <dbReference type="Proteomes" id="UP000231179"/>
    </source>
</evidence>
<dbReference type="GO" id="GO:0003921">
    <property type="term" value="F:GMP synthase activity"/>
    <property type="evidence" value="ECO:0007669"/>
    <property type="project" value="InterPro"/>
</dbReference>
<dbReference type="EC" id="6.3.5.2" evidence="9"/>
<dbReference type="SUPFAM" id="SSF54810">
    <property type="entry name" value="GMP synthetase C-terminal dimerisation domain"/>
    <property type="match status" value="1"/>
</dbReference>
<dbReference type="InterPro" id="IPR004739">
    <property type="entry name" value="GMP_synth_GATase"/>
</dbReference>
<dbReference type="InterPro" id="IPR001674">
    <property type="entry name" value="GMP_synth_C"/>
</dbReference>
<evidence type="ECO:0000256" key="2">
    <source>
        <dbReference type="ARBA" id="ARBA00005153"/>
    </source>
</evidence>
<feature type="active site" evidence="9">
    <location>
        <position position="171"/>
    </location>
</feature>
<feature type="active site" evidence="9">
    <location>
        <position position="173"/>
    </location>
</feature>
<keyword evidence="3 9" id="KW-0436">Ligase</keyword>
<evidence type="ECO:0000256" key="6">
    <source>
        <dbReference type="ARBA" id="ARBA00022755"/>
    </source>
</evidence>
<dbReference type="PRINTS" id="PR00096">
    <property type="entry name" value="GATASE"/>
</dbReference>
<dbReference type="RefSeq" id="WP_100254150.1">
    <property type="nucleotide sequence ID" value="NZ_CP015819.1"/>
</dbReference>
<evidence type="ECO:0000256" key="7">
    <source>
        <dbReference type="ARBA" id="ARBA00022840"/>
    </source>
</evidence>
<dbReference type="OrthoDB" id="9802219at2"/>
<comment type="pathway">
    <text evidence="2 9">Purine metabolism; GMP biosynthesis; GMP from XMP (L-Gln route): step 1/1.</text>
</comment>
<evidence type="ECO:0000256" key="4">
    <source>
        <dbReference type="ARBA" id="ARBA00022741"/>
    </source>
</evidence>
<organism evidence="12 13">
    <name type="scientific">Spiroplasma clarkii</name>
    <dbReference type="NCBI Taxonomy" id="2139"/>
    <lineage>
        <taxon>Bacteria</taxon>
        <taxon>Bacillati</taxon>
        <taxon>Mycoplasmatota</taxon>
        <taxon>Mollicutes</taxon>
        <taxon>Entomoplasmatales</taxon>
        <taxon>Spiroplasmataceae</taxon>
        <taxon>Spiroplasma</taxon>
    </lineage>
</organism>
<dbReference type="PANTHER" id="PTHR11922:SF2">
    <property type="entry name" value="GMP SYNTHASE [GLUTAMINE-HYDROLYZING]"/>
    <property type="match status" value="1"/>
</dbReference>
<keyword evidence="8 9" id="KW-0315">Glutamine amidotransferase</keyword>
<dbReference type="GO" id="GO:0005524">
    <property type="term" value="F:ATP binding"/>
    <property type="evidence" value="ECO:0007669"/>
    <property type="project" value="UniProtKB-UniRule"/>
</dbReference>
<keyword evidence="4 9" id="KW-0547">Nucleotide-binding</keyword>
<dbReference type="PROSITE" id="PS51553">
    <property type="entry name" value="GMPS_ATP_PPASE"/>
    <property type="match status" value="1"/>
</dbReference>
<dbReference type="KEGG" id="scla:SCLARK_00421"/>
<evidence type="ECO:0000256" key="1">
    <source>
        <dbReference type="ARBA" id="ARBA00002332"/>
    </source>
</evidence>
<dbReference type="PRINTS" id="PR00097">
    <property type="entry name" value="ANTSNTHASEII"/>
</dbReference>
<dbReference type="SUPFAM" id="SSF52317">
    <property type="entry name" value="Class I glutamine amidotransferase-like"/>
    <property type="match status" value="1"/>
</dbReference>
<dbReference type="PROSITE" id="PS51273">
    <property type="entry name" value="GATASE_TYPE_1"/>
    <property type="match status" value="1"/>
</dbReference>
<keyword evidence="13" id="KW-1185">Reference proteome</keyword>
<dbReference type="Proteomes" id="UP000231179">
    <property type="component" value="Chromosome"/>
</dbReference>
<comment type="function">
    <text evidence="1 9">Catalyzes the synthesis of GMP from XMP.</text>
</comment>
<dbReference type="Gene3D" id="3.40.50.880">
    <property type="match status" value="1"/>
</dbReference>
<dbReference type="InterPro" id="IPR025777">
    <property type="entry name" value="GMPS_ATP_PPase_dom"/>
</dbReference>
<dbReference type="GO" id="GO:0005829">
    <property type="term" value="C:cytosol"/>
    <property type="evidence" value="ECO:0007669"/>
    <property type="project" value="TreeGrafter"/>
</dbReference>
<comment type="subunit">
    <text evidence="9">Homodimer.</text>
</comment>
<proteinExistence type="inferred from homology"/>
<dbReference type="Gene3D" id="3.30.300.10">
    <property type="match status" value="1"/>
</dbReference>
<dbReference type="CDD" id="cd01997">
    <property type="entry name" value="GMP_synthase_C"/>
    <property type="match status" value="1"/>
</dbReference>
<dbReference type="SUPFAM" id="SSF52402">
    <property type="entry name" value="Adenine nucleotide alpha hydrolases-like"/>
    <property type="match status" value="1"/>
</dbReference>
<evidence type="ECO:0000256" key="3">
    <source>
        <dbReference type="ARBA" id="ARBA00022598"/>
    </source>
</evidence>
<dbReference type="Pfam" id="PF00958">
    <property type="entry name" value="GMP_synt_C"/>
    <property type="match status" value="1"/>
</dbReference>
<accession>A0A1Y0KZI7</accession>
<dbReference type="AlphaFoldDB" id="A0A1Y0KZI7"/>
<dbReference type="InterPro" id="IPR029062">
    <property type="entry name" value="Class_I_gatase-like"/>
</dbReference>
<gene>
    <name evidence="9 12" type="primary">guaA</name>
    <name evidence="12" type="ORF">SCLAR_v1c02560</name>
</gene>
<dbReference type="Gene3D" id="3.40.50.620">
    <property type="entry name" value="HUPs"/>
    <property type="match status" value="1"/>
</dbReference>
<keyword evidence="6 9" id="KW-0658">Purine biosynthesis</keyword>
<dbReference type="NCBIfam" id="TIGR00884">
    <property type="entry name" value="guaA_Cterm"/>
    <property type="match status" value="1"/>
</dbReference>
<dbReference type="NCBIfam" id="NF000848">
    <property type="entry name" value="PRK00074.1"/>
    <property type="match status" value="1"/>
</dbReference>
<evidence type="ECO:0000256" key="9">
    <source>
        <dbReference type="HAMAP-Rule" id="MF_00344"/>
    </source>
</evidence>
<keyword evidence="7 9" id="KW-0067">ATP-binding</keyword>
<dbReference type="FunFam" id="3.40.50.880:FF:000001">
    <property type="entry name" value="GMP synthase [glutamine-hydrolyzing]"/>
    <property type="match status" value="1"/>
</dbReference>
<name>A0A1Y0KZI7_9MOLU</name>
<evidence type="ECO:0000313" key="12">
    <source>
        <dbReference type="EMBL" id="ATX70586.1"/>
    </source>
</evidence>
<dbReference type="Pfam" id="PF02540">
    <property type="entry name" value="NAD_synthase"/>
    <property type="match status" value="1"/>
</dbReference>
<dbReference type="EMBL" id="CP024870">
    <property type="protein sequence ID" value="ATX70586.1"/>
    <property type="molecule type" value="Genomic_DNA"/>
</dbReference>
<feature type="domain" description="GMPS ATP-PPase" evidence="11">
    <location>
        <begin position="198"/>
        <end position="389"/>
    </location>
</feature>
<dbReference type="PANTHER" id="PTHR11922">
    <property type="entry name" value="GMP SYNTHASE-RELATED"/>
    <property type="match status" value="1"/>
</dbReference>
<dbReference type="FunFam" id="3.40.50.620:FF:000001">
    <property type="entry name" value="GMP synthase [glutamine-hydrolyzing]"/>
    <property type="match status" value="1"/>
</dbReference>
<dbReference type="InterPro" id="IPR022955">
    <property type="entry name" value="GMP_synthase"/>
</dbReference>
<evidence type="ECO:0000256" key="5">
    <source>
        <dbReference type="ARBA" id="ARBA00022749"/>
    </source>
</evidence>
<dbReference type="FunFam" id="3.30.300.10:FF:000002">
    <property type="entry name" value="GMP synthase [glutamine-hydrolyzing]"/>
    <property type="match status" value="1"/>
</dbReference>
<comment type="catalytic activity">
    <reaction evidence="9">
        <text>XMP + L-glutamine + ATP + H2O = GMP + L-glutamate + AMP + diphosphate + 2 H(+)</text>
        <dbReference type="Rhea" id="RHEA:11680"/>
        <dbReference type="ChEBI" id="CHEBI:15377"/>
        <dbReference type="ChEBI" id="CHEBI:15378"/>
        <dbReference type="ChEBI" id="CHEBI:29985"/>
        <dbReference type="ChEBI" id="CHEBI:30616"/>
        <dbReference type="ChEBI" id="CHEBI:33019"/>
        <dbReference type="ChEBI" id="CHEBI:57464"/>
        <dbReference type="ChEBI" id="CHEBI:58115"/>
        <dbReference type="ChEBI" id="CHEBI:58359"/>
        <dbReference type="ChEBI" id="CHEBI:456215"/>
        <dbReference type="EC" id="6.3.5.2"/>
    </reaction>
</comment>
<dbReference type="InterPro" id="IPR017926">
    <property type="entry name" value="GATASE"/>
</dbReference>
<dbReference type="Pfam" id="PF00117">
    <property type="entry name" value="GATase"/>
    <property type="match status" value="1"/>
</dbReference>
<evidence type="ECO:0000256" key="8">
    <source>
        <dbReference type="ARBA" id="ARBA00022962"/>
    </source>
</evidence>
<evidence type="ECO:0000259" key="11">
    <source>
        <dbReference type="PROSITE" id="PS51553"/>
    </source>
</evidence>